<name>A0A484LQ03_9ASTE</name>
<evidence type="ECO:0000256" key="2">
    <source>
        <dbReference type="SAM" id="MobiDB-lite"/>
    </source>
</evidence>
<sequence length="118" mass="13433">MPFQEAVGRLKAFEERIKKPTEEGDTYGKLLFTKGDEKEKVQDCGCGCWSSNREDFGRGRGRGRGSGKGQDGGRFQQDKSHIKCFKCNELGHFLNECPKWDQKEQTANLIEDDEPMLL</sequence>
<dbReference type="OrthoDB" id="1726548at2759"/>
<dbReference type="InterPro" id="IPR036875">
    <property type="entry name" value="Znf_CCHC_sf"/>
</dbReference>
<dbReference type="SMART" id="SM00343">
    <property type="entry name" value="ZnF_C2HC"/>
    <property type="match status" value="1"/>
</dbReference>
<proteinExistence type="predicted"/>
<feature type="domain" description="CCHC-type" evidence="3">
    <location>
        <begin position="83"/>
        <end position="99"/>
    </location>
</feature>
<organism evidence="4 5">
    <name type="scientific">Cuscuta campestris</name>
    <dbReference type="NCBI Taxonomy" id="132261"/>
    <lineage>
        <taxon>Eukaryota</taxon>
        <taxon>Viridiplantae</taxon>
        <taxon>Streptophyta</taxon>
        <taxon>Embryophyta</taxon>
        <taxon>Tracheophyta</taxon>
        <taxon>Spermatophyta</taxon>
        <taxon>Magnoliopsida</taxon>
        <taxon>eudicotyledons</taxon>
        <taxon>Gunneridae</taxon>
        <taxon>Pentapetalae</taxon>
        <taxon>asterids</taxon>
        <taxon>lamiids</taxon>
        <taxon>Solanales</taxon>
        <taxon>Convolvulaceae</taxon>
        <taxon>Cuscuteae</taxon>
        <taxon>Cuscuta</taxon>
        <taxon>Cuscuta subgen. Grammica</taxon>
        <taxon>Cuscuta sect. Cleistogrammica</taxon>
    </lineage>
</organism>
<dbReference type="Gene3D" id="4.10.60.10">
    <property type="entry name" value="Zinc finger, CCHC-type"/>
    <property type="match status" value="1"/>
</dbReference>
<dbReference type="PROSITE" id="PS50158">
    <property type="entry name" value="ZF_CCHC"/>
    <property type="match status" value="1"/>
</dbReference>
<accession>A0A484LQ03</accession>
<evidence type="ECO:0000313" key="4">
    <source>
        <dbReference type="EMBL" id="VFQ78511.1"/>
    </source>
</evidence>
<dbReference type="GO" id="GO:0008270">
    <property type="term" value="F:zinc ion binding"/>
    <property type="evidence" value="ECO:0007669"/>
    <property type="project" value="UniProtKB-KW"/>
</dbReference>
<dbReference type="GO" id="GO:0003676">
    <property type="term" value="F:nucleic acid binding"/>
    <property type="evidence" value="ECO:0007669"/>
    <property type="project" value="InterPro"/>
</dbReference>
<dbReference type="InterPro" id="IPR001878">
    <property type="entry name" value="Znf_CCHC"/>
</dbReference>
<dbReference type="Pfam" id="PF00098">
    <property type="entry name" value="zf-CCHC"/>
    <property type="match status" value="1"/>
</dbReference>
<evidence type="ECO:0000313" key="5">
    <source>
        <dbReference type="Proteomes" id="UP000595140"/>
    </source>
</evidence>
<keyword evidence="1" id="KW-0479">Metal-binding</keyword>
<keyword evidence="1" id="KW-0863">Zinc-finger</keyword>
<feature type="region of interest" description="Disordered" evidence="2">
    <location>
        <begin position="51"/>
        <end position="77"/>
    </location>
</feature>
<evidence type="ECO:0000259" key="3">
    <source>
        <dbReference type="PROSITE" id="PS50158"/>
    </source>
</evidence>
<dbReference type="Proteomes" id="UP000595140">
    <property type="component" value="Unassembled WGS sequence"/>
</dbReference>
<dbReference type="AlphaFoldDB" id="A0A484LQ03"/>
<protein>
    <recommendedName>
        <fullName evidence="3">CCHC-type domain-containing protein</fullName>
    </recommendedName>
</protein>
<dbReference type="SUPFAM" id="SSF57756">
    <property type="entry name" value="Retrovirus zinc finger-like domains"/>
    <property type="match status" value="1"/>
</dbReference>
<gene>
    <name evidence="4" type="ORF">CCAM_LOCUS20287</name>
</gene>
<evidence type="ECO:0000256" key="1">
    <source>
        <dbReference type="PROSITE-ProRule" id="PRU00047"/>
    </source>
</evidence>
<reference evidence="4 5" key="1">
    <citation type="submission" date="2018-04" db="EMBL/GenBank/DDBJ databases">
        <authorList>
            <person name="Vogel A."/>
        </authorList>
    </citation>
    <scope>NUCLEOTIDE SEQUENCE [LARGE SCALE GENOMIC DNA]</scope>
</reference>
<keyword evidence="1" id="KW-0862">Zinc</keyword>
<dbReference type="EMBL" id="OOIL02001800">
    <property type="protein sequence ID" value="VFQ78511.1"/>
    <property type="molecule type" value="Genomic_DNA"/>
</dbReference>
<keyword evidence="5" id="KW-1185">Reference proteome</keyword>